<sequence>MSVLLSVGMVRFHSIVPHGGGPGAPPRGTAPSVGASPSPTGKRSPVVPTPARTTPPGPRPGLGSAQRLHREAGKEVPMSGDRVDAGDGRLVAAALVDELVQRAAAQAAALSAQQADLAHCACATWQSRAALGYRDRLLSAQSTLTGVAAQVDELRRHLAALAADLRHGRAGDLVDAQDRLADAVVRGYATPGVVP</sequence>
<evidence type="ECO:0000313" key="3">
    <source>
        <dbReference type="Proteomes" id="UP000597761"/>
    </source>
</evidence>
<dbReference type="EMBL" id="BMJI01000001">
    <property type="protein sequence ID" value="GGC80009.1"/>
    <property type="molecule type" value="Genomic_DNA"/>
</dbReference>
<evidence type="ECO:0008006" key="4">
    <source>
        <dbReference type="Google" id="ProtNLM"/>
    </source>
</evidence>
<reference evidence="3" key="1">
    <citation type="journal article" date="2019" name="Int. J. Syst. Evol. Microbiol.">
        <title>The Global Catalogue of Microorganisms (GCM) 10K type strain sequencing project: providing services to taxonomists for standard genome sequencing and annotation.</title>
        <authorList>
            <consortium name="The Broad Institute Genomics Platform"/>
            <consortium name="The Broad Institute Genome Sequencing Center for Infectious Disease"/>
            <person name="Wu L."/>
            <person name="Ma J."/>
        </authorList>
    </citation>
    <scope>NUCLEOTIDE SEQUENCE [LARGE SCALE GENOMIC DNA]</scope>
    <source>
        <strain evidence="3">CGMCC 1.15480</strain>
    </source>
</reference>
<protein>
    <recommendedName>
        <fullName evidence="4">WXG100 family type VII secretion target</fullName>
    </recommendedName>
</protein>
<feature type="region of interest" description="Disordered" evidence="1">
    <location>
        <begin position="18"/>
        <end position="82"/>
    </location>
</feature>
<dbReference type="Proteomes" id="UP000597761">
    <property type="component" value="Unassembled WGS sequence"/>
</dbReference>
<keyword evidence="3" id="KW-1185">Reference proteome</keyword>
<evidence type="ECO:0000256" key="1">
    <source>
        <dbReference type="SAM" id="MobiDB-lite"/>
    </source>
</evidence>
<comment type="caution">
    <text evidence="2">The sequence shown here is derived from an EMBL/GenBank/DDBJ whole genome shotgun (WGS) entry which is preliminary data.</text>
</comment>
<proteinExistence type="predicted"/>
<name>A0ABQ1NLB0_9MICC</name>
<organism evidence="2 3">
    <name type="scientific">Tersicoccus solisilvae</name>
    <dbReference type="NCBI Taxonomy" id="1882339"/>
    <lineage>
        <taxon>Bacteria</taxon>
        <taxon>Bacillati</taxon>
        <taxon>Actinomycetota</taxon>
        <taxon>Actinomycetes</taxon>
        <taxon>Micrococcales</taxon>
        <taxon>Micrococcaceae</taxon>
        <taxon>Tersicoccus</taxon>
    </lineage>
</organism>
<accession>A0ABQ1NLB0</accession>
<evidence type="ECO:0000313" key="2">
    <source>
        <dbReference type="EMBL" id="GGC80009.1"/>
    </source>
</evidence>
<gene>
    <name evidence="2" type="ORF">GCM10011512_03340</name>
</gene>